<dbReference type="SUPFAM" id="SSF103473">
    <property type="entry name" value="MFS general substrate transporter"/>
    <property type="match status" value="1"/>
</dbReference>
<dbReference type="Proteomes" id="UP001274321">
    <property type="component" value="Unassembled WGS sequence"/>
</dbReference>
<evidence type="ECO:0000256" key="5">
    <source>
        <dbReference type="SAM" id="Phobius"/>
    </source>
</evidence>
<dbReference type="Gene3D" id="1.20.1250.20">
    <property type="entry name" value="MFS general substrate transporter like domains"/>
    <property type="match status" value="1"/>
</dbReference>
<dbReference type="RefSeq" id="WP_319845080.1">
    <property type="nucleotide sequence ID" value="NZ_JAXAFJ010000008.1"/>
</dbReference>
<keyword evidence="3 5" id="KW-1133">Transmembrane helix</keyword>
<feature type="transmembrane region" description="Helical" evidence="5">
    <location>
        <begin position="443"/>
        <end position="463"/>
    </location>
</feature>
<evidence type="ECO:0000256" key="3">
    <source>
        <dbReference type="ARBA" id="ARBA00022989"/>
    </source>
</evidence>
<proteinExistence type="predicted"/>
<organism evidence="7 8">
    <name type="scientific">Terrihabitans rhizophilus</name>
    <dbReference type="NCBI Taxonomy" id="3092662"/>
    <lineage>
        <taxon>Bacteria</taxon>
        <taxon>Pseudomonadati</taxon>
        <taxon>Pseudomonadota</taxon>
        <taxon>Alphaproteobacteria</taxon>
        <taxon>Hyphomicrobiales</taxon>
        <taxon>Terrihabitans</taxon>
    </lineage>
</organism>
<dbReference type="PANTHER" id="PTHR23501:SF1">
    <property type="entry name" value="TRANSPORT PROTEIN HSRA-RELATED"/>
    <property type="match status" value="1"/>
</dbReference>
<feature type="transmembrane region" description="Helical" evidence="5">
    <location>
        <begin position="145"/>
        <end position="167"/>
    </location>
</feature>
<evidence type="ECO:0000259" key="6">
    <source>
        <dbReference type="PROSITE" id="PS50850"/>
    </source>
</evidence>
<dbReference type="Gene3D" id="1.20.1720.10">
    <property type="entry name" value="Multidrug resistance protein D"/>
    <property type="match status" value="1"/>
</dbReference>
<comment type="caution">
    <text evidence="7">The sequence shown here is derived from an EMBL/GenBank/DDBJ whole genome shotgun (WGS) entry which is preliminary data.</text>
</comment>
<feature type="transmembrane region" description="Helical" evidence="5">
    <location>
        <begin position="302"/>
        <end position="324"/>
    </location>
</feature>
<name>A0ABU4RTJ7_9HYPH</name>
<dbReference type="PANTHER" id="PTHR23501">
    <property type="entry name" value="MAJOR FACILITATOR SUPERFAMILY"/>
    <property type="match status" value="1"/>
</dbReference>
<evidence type="ECO:0000256" key="4">
    <source>
        <dbReference type="ARBA" id="ARBA00023136"/>
    </source>
</evidence>
<dbReference type="EMBL" id="JAXAFJ010000008">
    <property type="protein sequence ID" value="MDX6806955.1"/>
    <property type="molecule type" value="Genomic_DNA"/>
</dbReference>
<evidence type="ECO:0000313" key="7">
    <source>
        <dbReference type="EMBL" id="MDX6806955.1"/>
    </source>
</evidence>
<comment type="subcellular location">
    <subcellularLocation>
        <location evidence="1">Membrane</location>
        <topology evidence="1">Multi-pass membrane protein</topology>
    </subcellularLocation>
</comment>
<evidence type="ECO:0000313" key="8">
    <source>
        <dbReference type="Proteomes" id="UP001274321"/>
    </source>
</evidence>
<feature type="transmembrane region" description="Helical" evidence="5">
    <location>
        <begin position="87"/>
        <end position="106"/>
    </location>
</feature>
<dbReference type="InterPro" id="IPR036259">
    <property type="entry name" value="MFS_trans_sf"/>
</dbReference>
<evidence type="ECO:0000256" key="2">
    <source>
        <dbReference type="ARBA" id="ARBA00022692"/>
    </source>
</evidence>
<dbReference type="InterPro" id="IPR020846">
    <property type="entry name" value="MFS_dom"/>
</dbReference>
<feature type="transmembrane region" description="Helical" evidence="5">
    <location>
        <begin position="173"/>
        <end position="196"/>
    </location>
</feature>
<reference evidence="7 8" key="1">
    <citation type="submission" date="2023-11" db="EMBL/GenBank/DDBJ databases">
        <authorList>
            <person name="Bao R."/>
        </authorList>
    </citation>
    <scope>NUCLEOTIDE SEQUENCE [LARGE SCALE GENOMIC DNA]</scope>
    <source>
        <strain evidence="7 8">PJ23</strain>
    </source>
</reference>
<gene>
    <name evidence="7" type="ORF">SCD90_12855</name>
</gene>
<feature type="transmembrane region" description="Helical" evidence="5">
    <location>
        <begin position="112"/>
        <end position="133"/>
    </location>
</feature>
<feature type="transmembrane region" description="Helical" evidence="5">
    <location>
        <begin position="412"/>
        <end position="431"/>
    </location>
</feature>
<keyword evidence="8" id="KW-1185">Reference proteome</keyword>
<keyword evidence="2 5" id="KW-0812">Transmembrane</keyword>
<feature type="transmembrane region" description="Helical" evidence="5">
    <location>
        <begin position="55"/>
        <end position="75"/>
    </location>
</feature>
<dbReference type="PROSITE" id="PS50850">
    <property type="entry name" value="MFS"/>
    <property type="match status" value="1"/>
</dbReference>
<protein>
    <submittedName>
        <fullName evidence="7">MFS transporter</fullName>
    </submittedName>
</protein>
<feature type="transmembrane region" description="Helical" evidence="5">
    <location>
        <begin position="234"/>
        <end position="253"/>
    </location>
</feature>
<accession>A0ABU4RTJ7</accession>
<evidence type="ECO:0000256" key="1">
    <source>
        <dbReference type="ARBA" id="ARBA00004141"/>
    </source>
</evidence>
<feature type="transmembrane region" description="Helical" evidence="5">
    <location>
        <begin position="336"/>
        <end position="356"/>
    </location>
</feature>
<keyword evidence="4 5" id="KW-0472">Membrane</keyword>
<feature type="domain" description="Major facilitator superfamily (MFS) profile" evidence="6">
    <location>
        <begin position="21"/>
        <end position="467"/>
    </location>
</feature>
<sequence length="475" mass="49161">MMPTPEAAPLPSHQASASRLVAAVVASAYFMLNLDGTVIVTALPSMAADYGVSEIAMGLGITAYLMALAAFVPLGGWLGERLGARKVLAAAMLAFSATSLLCAFAPSLGLFVLARVLQGLAGALIFPVGRLAVLRNTPNSGMLQAISTITWPALIAPVIGPVVGGALADWAGWPWIFLLNLPVGVAGGVLVLIFVPGEDRAPARPFDMRGLALTSCSLLLLVYMLDALSQRQGALLSAALAGTASLLLGVAALRHLKRAPHPLIGLQPLHDRVFSLTSLGAGTLCRAAINAAPFLLPLMFQLGFGLSSVEAGSLVLVYFAGNLAMKSVTTRILRRLGFRTVLLANGMLAAASLYALGFVDRETPYPALAAVLFTAGMFRSLQFTALNTLAFVNITQADRASATTLWSMGQQVANCLGFALSGVALTVSMSLRGENSLSLADFQIAFLAAAMLAGGAVCRFALLDPAAGDDIAKAP</sequence>
<feature type="transmembrane region" description="Helical" evidence="5">
    <location>
        <begin position="20"/>
        <end position="43"/>
    </location>
</feature>
<feature type="transmembrane region" description="Helical" evidence="5">
    <location>
        <begin position="368"/>
        <end position="392"/>
    </location>
</feature>
<dbReference type="InterPro" id="IPR011701">
    <property type="entry name" value="MFS"/>
</dbReference>
<dbReference type="Pfam" id="PF07690">
    <property type="entry name" value="MFS_1"/>
    <property type="match status" value="1"/>
</dbReference>